<dbReference type="PANTHER" id="PTHR24148:SF64">
    <property type="entry name" value="HETEROKARYON INCOMPATIBILITY DOMAIN-CONTAINING PROTEIN"/>
    <property type="match status" value="1"/>
</dbReference>
<evidence type="ECO:0000256" key="1">
    <source>
        <dbReference type="SAM" id="MobiDB-lite"/>
    </source>
</evidence>
<feature type="domain" description="Heterokaryon incompatibility" evidence="2">
    <location>
        <begin position="152"/>
        <end position="312"/>
    </location>
</feature>
<dbReference type="InterPro" id="IPR010730">
    <property type="entry name" value="HET"/>
</dbReference>
<dbReference type="PANTHER" id="PTHR24148">
    <property type="entry name" value="ANKYRIN REPEAT DOMAIN-CONTAINING PROTEIN 39 HOMOLOG-RELATED"/>
    <property type="match status" value="1"/>
</dbReference>
<dbReference type="Pfam" id="PF06985">
    <property type="entry name" value="HET"/>
    <property type="match status" value="1"/>
</dbReference>
<dbReference type="InterPro" id="IPR052895">
    <property type="entry name" value="HetReg/Transcr_Mod"/>
</dbReference>
<name>A0A439D8P0_9PEZI</name>
<accession>A0A439D8P0</accession>
<comment type="caution">
    <text evidence="3">The sequence shown here is derived from an EMBL/GenBank/DDBJ whole genome shotgun (WGS) entry which is preliminary data.</text>
</comment>
<evidence type="ECO:0000313" key="3">
    <source>
        <dbReference type="EMBL" id="RWA10749.1"/>
    </source>
</evidence>
<sequence>MLANRVALHLRPPQSPYRAFVRSYARHSRRLKQDVRPPHGPPAPAQKEGKAGRTFGAIFAFFTIWEMGYLFCYEPLRDRGFFDAVAQSTIFKLVGPKKVKPDKNITEETERPPYQPITRENEIRLLTLEPGQPDDEIRCTLVNVKLSWRTKFEALSYTWGDPKVKTPIKVSGHDIGVTPNLHSALKDLRYTDRPRSLWVDAVCINQGDLKEKGQQILLMGLIYSRARRVLIYLGPMAPDVSQAIESIKVLNSKMQALHFERYMSRANSLGSWTRVLFSYLPSQKPLPADFDWKPVVSLLQRPWFERTWIIQEAILAQRGLVICGDKLVPWLTFERVAHDIYAYHNTVKNIPDYDTIRDAVEGLDMMRLARRDQERHHPASISSYLNPWGALWEYTKLLDLLIDSRRFLCSDPRDKIYGLLGVTKENVHNTYVMPNYSLSVEEVFKSFVLWEVLHNRNLRVLGLSSDKESATYSLPSWAPDFTHLSSQRPLLRREKRVSFFAGGGTAVEAYLSEDKTTLCLKGQVMDRIHTLVAKHDRSDRQIYIPPSPTARVAGEQEQEQWYRNLRMEEKWLTEVLSVASAAFDRLEGNNAPLLSFYTSATKATDTIQILGKPRRPEWELLWRALTCNHTEILYAVPSYYREWVIAYTDLVRGGLRAEESFIRNWLPRAQQAEGSIAHFSHGRRFAGTDGGLIGWVPEETVEGDMVVIPYGSRVPFVVRSDSKGRYRLIGECYVHGLMDGRAINAKGMQERETVIQLV</sequence>
<keyword evidence="4" id="KW-1185">Reference proteome</keyword>
<dbReference type="EMBL" id="RYZI01000103">
    <property type="protein sequence ID" value="RWA10749.1"/>
    <property type="molecule type" value="Genomic_DNA"/>
</dbReference>
<dbReference type="Proteomes" id="UP000286045">
    <property type="component" value="Unassembled WGS sequence"/>
</dbReference>
<dbReference type="AlphaFoldDB" id="A0A439D8P0"/>
<feature type="region of interest" description="Disordered" evidence="1">
    <location>
        <begin position="30"/>
        <end position="49"/>
    </location>
</feature>
<gene>
    <name evidence="3" type="ORF">EKO27_g4374</name>
</gene>
<proteinExistence type="predicted"/>
<protein>
    <recommendedName>
        <fullName evidence="2">Heterokaryon incompatibility domain-containing protein</fullName>
    </recommendedName>
</protein>
<reference evidence="3 4" key="1">
    <citation type="submission" date="2018-12" db="EMBL/GenBank/DDBJ databases">
        <title>Draft genome sequence of Xylaria grammica IHI A82.</title>
        <authorList>
            <person name="Buettner E."/>
            <person name="Kellner H."/>
        </authorList>
    </citation>
    <scope>NUCLEOTIDE SEQUENCE [LARGE SCALE GENOMIC DNA]</scope>
    <source>
        <strain evidence="3 4">IHI A82</strain>
    </source>
</reference>
<dbReference type="Pfam" id="PF26639">
    <property type="entry name" value="Het-6_barrel"/>
    <property type="match status" value="1"/>
</dbReference>
<organism evidence="3 4">
    <name type="scientific">Xylaria grammica</name>
    <dbReference type="NCBI Taxonomy" id="363999"/>
    <lineage>
        <taxon>Eukaryota</taxon>
        <taxon>Fungi</taxon>
        <taxon>Dikarya</taxon>
        <taxon>Ascomycota</taxon>
        <taxon>Pezizomycotina</taxon>
        <taxon>Sordariomycetes</taxon>
        <taxon>Xylariomycetidae</taxon>
        <taxon>Xylariales</taxon>
        <taxon>Xylariaceae</taxon>
        <taxon>Xylaria</taxon>
    </lineage>
</organism>
<evidence type="ECO:0000259" key="2">
    <source>
        <dbReference type="Pfam" id="PF06985"/>
    </source>
</evidence>
<evidence type="ECO:0000313" key="4">
    <source>
        <dbReference type="Proteomes" id="UP000286045"/>
    </source>
</evidence>